<gene>
    <name evidence="1" type="ORF">H0G86_007433</name>
</gene>
<name>A0A8G0LDZ0_9HYPO</name>
<dbReference type="AlphaFoldDB" id="A0A8G0LDZ0"/>
<proteinExistence type="predicted"/>
<organism evidence="1 2">
    <name type="scientific">Trichoderma simmonsii</name>
    <dbReference type="NCBI Taxonomy" id="1491479"/>
    <lineage>
        <taxon>Eukaryota</taxon>
        <taxon>Fungi</taxon>
        <taxon>Dikarya</taxon>
        <taxon>Ascomycota</taxon>
        <taxon>Pezizomycotina</taxon>
        <taxon>Sordariomycetes</taxon>
        <taxon>Hypocreomycetidae</taxon>
        <taxon>Hypocreales</taxon>
        <taxon>Hypocreaceae</taxon>
        <taxon>Trichoderma</taxon>
    </lineage>
</organism>
<evidence type="ECO:0000313" key="1">
    <source>
        <dbReference type="EMBL" id="QYT00347.1"/>
    </source>
</evidence>
<dbReference type="Proteomes" id="UP000826661">
    <property type="component" value="Chromosome IV"/>
</dbReference>
<reference evidence="1 2" key="1">
    <citation type="journal article" date="2021" name="BMC Genomics">
        <title>Telomere-to-telomere genome assembly of asparaginase-producing Trichoderma simmonsii.</title>
        <authorList>
            <person name="Chung D."/>
            <person name="Kwon Y.M."/>
            <person name="Yang Y."/>
        </authorList>
    </citation>
    <scope>NUCLEOTIDE SEQUENCE [LARGE SCALE GENOMIC DNA]</scope>
    <source>
        <strain evidence="1 2">GH-Sj1</strain>
    </source>
</reference>
<dbReference type="EMBL" id="CP075867">
    <property type="protein sequence ID" value="QYT00347.1"/>
    <property type="molecule type" value="Genomic_DNA"/>
</dbReference>
<accession>A0A8G0LDZ0</accession>
<sequence length="104" mass="11980">MAKLLQLPSSSHTLSLSLSNILLDHSLKKRKDFPIHRSTVQKPALAPPSMGAFLQSQRPEWRMTRCKGRRRRLLDGFFSVFYSTGRCLAPFVLDSRPAILEKRW</sequence>
<protein>
    <submittedName>
        <fullName evidence="1">Uncharacterized protein</fullName>
    </submittedName>
</protein>
<keyword evidence="2" id="KW-1185">Reference proteome</keyword>
<evidence type="ECO:0000313" key="2">
    <source>
        <dbReference type="Proteomes" id="UP000826661"/>
    </source>
</evidence>